<feature type="transmembrane region" description="Helical" evidence="1">
    <location>
        <begin position="12"/>
        <end position="30"/>
    </location>
</feature>
<evidence type="ECO:0000313" key="3">
    <source>
        <dbReference type="Proteomes" id="UP000248014"/>
    </source>
</evidence>
<accession>A0A2V3VAJ0</accession>
<gene>
    <name evidence="2" type="ORF">C7451_10935</name>
</gene>
<protein>
    <submittedName>
        <fullName evidence="2">Uncharacterized protein</fullName>
    </submittedName>
</protein>
<name>A0A2V3VAJ0_9SPHN</name>
<organism evidence="2 3">
    <name type="scientific">Blastomonas natatoria</name>
    <dbReference type="NCBI Taxonomy" id="34015"/>
    <lineage>
        <taxon>Bacteria</taxon>
        <taxon>Pseudomonadati</taxon>
        <taxon>Pseudomonadota</taxon>
        <taxon>Alphaproteobacteria</taxon>
        <taxon>Sphingomonadales</taxon>
        <taxon>Sphingomonadaceae</taxon>
        <taxon>Blastomonas</taxon>
    </lineage>
</organism>
<comment type="caution">
    <text evidence="2">The sequence shown here is derived from an EMBL/GenBank/DDBJ whole genome shotgun (WGS) entry which is preliminary data.</text>
</comment>
<reference evidence="2 3" key="1">
    <citation type="submission" date="2018-05" db="EMBL/GenBank/DDBJ databases">
        <title>Genomic Encyclopedia of Type Strains, Phase IV (KMG-IV): sequencing the most valuable type-strain genomes for metagenomic binning, comparative biology and taxonomic classification.</title>
        <authorList>
            <person name="Goeker M."/>
        </authorList>
    </citation>
    <scope>NUCLEOTIDE SEQUENCE [LARGE SCALE GENOMIC DNA]</scope>
    <source>
        <strain evidence="2 3">DSM 3183</strain>
    </source>
</reference>
<dbReference type="EMBL" id="QJJM01000009">
    <property type="protein sequence ID" value="PXW73749.1"/>
    <property type="molecule type" value="Genomic_DNA"/>
</dbReference>
<keyword evidence="3" id="KW-1185">Reference proteome</keyword>
<evidence type="ECO:0000256" key="1">
    <source>
        <dbReference type="SAM" id="Phobius"/>
    </source>
</evidence>
<dbReference type="Proteomes" id="UP000248014">
    <property type="component" value="Unassembled WGS sequence"/>
</dbReference>
<evidence type="ECO:0000313" key="2">
    <source>
        <dbReference type="EMBL" id="PXW73749.1"/>
    </source>
</evidence>
<keyword evidence="1" id="KW-0472">Membrane</keyword>
<keyword evidence="1" id="KW-1133">Transmembrane helix</keyword>
<proteinExistence type="predicted"/>
<dbReference type="AlphaFoldDB" id="A0A2V3VAJ0"/>
<sequence>MKDWIVNNLGIIEMLMSGVLVLGFCAWQYWSVSRPDKGE</sequence>
<keyword evidence="1" id="KW-0812">Transmembrane</keyword>